<dbReference type="Proteomes" id="UP000189818">
    <property type="component" value="Unassembled WGS sequence"/>
</dbReference>
<keyword evidence="2" id="KW-0472">Membrane</keyword>
<protein>
    <submittedName>
        <fullName evidence="3">Uncharacterized protein</fullName>
    </submittedName>
</protein>
<accession>A0A1T5BZV3</accession>
<name>A0A1T5BZV3_9SPHN</name>
<sequence length="258" mass="27014">MDATKGTSGKGFDAALKALEDLETSVAQAREDKPVPPAAEPAPAVEPAPATVITAVPIVEVEEVPAASGAEAEAVPQQQPNPQPTSQDEPAAEPAAVAAPAAAPLPTPIPEPVAVAPAPSRSAMLGRVAIGLGLVSSLVSAAGLVIAERTIMSAQLVVADARERQAQLESATRLIHDLRIVRDRQVELLRAQQAQLASAPVTSAELQHRMENLQKGLLERDPLTQVVRAVHEGQVATNARLNEFERKMDRIETVIGGR</sequence>
<feature type="region of interest" description="Disordered" evidence="1">
    <location>
        <begin position="23"/>
        <end position="47"/>
    </location>
</feature>
<evidence type="ECO:0000313" key="4">
    <source>
        <dbReference type="Proteomes" id="UP000189818"/>
    </source>
</evidence>
<evidence type="ECO:0000256" key="2">
    <source>
        <dbReference type="SAM" id="Phobius"/>
    </source>
</evidence>
<feature type="compositionally biased region" description="Low complexity" evidence="1">
    <location>
        <begin position="92"/>
        <end position="102"/>
    </location>
</feature>
<reference evidence="4" key="1">
    <citation type="submission" date="2017-02" db="EMBL/GenBank/DDBJ databases">
        <authorList>
            <person name="Varghese N."/>
            <person name="Submissions S."/>
        </authorList>
    </citation>
    <scope>NUCLEOTIDE SEQUENCE [LARGE SCALE GENOMIC DNA]</scope>
    <source>
        <strain evidence="4">UM2</strain>
    </source>
</reference>
<organism evidence="3 4">
    <name type="scientific">Rhizorhabdus histidinilytica</name>
    <dbReference type="NCBI Taxonomy" id="439228"/>
    <lineage>
        <taxon>Bacteria</taxon>
        <taxon>Pseudomonadati</taxon>
        <taxon>Pseudomonadota</taxon>
        <taxon>Alphaproteobacteria</taxon>
        <taxon>Sphingomonadales</taxon>
        <taxon>Sphingomonadaceae</taxon>
        <taxon>Rhizorhabdus</taxon>
    </lineage>
</organism>
<keyword evidence="2" id="KW-0812">Transmembrane</keyword>
<dbReference type="EMBL" id="FUYM01000003">
    <property type="protein sequence ID" value="SKB52694.1"/>
    <property type="molecule type" value="Genomic_DNA"/>
</dbReference>
<keyword evidence="4" id="KW-1185">Reference proteome</keyword>
<evidence type="ECO:0000313" key="3">
    <source>
        <dbReference type="EMBL" id="SKB52694.1"/>
    </source>
</evidence>
<evidence type="ECO:0000256" key="1">
    <source>
        <dbReference type="SAM" id="MobiDB-lite"/>
    </source>
</evidence>
<keyword evidence="2" id="KW-1133">Transmembrane helix</keyword>
<feature type="transmembrane region" description="Helical" evidence="2">
    <location>
        <begin position="128"/>
        <end position="147"/>
    </location>
</feature>
<feature type="compositionally biased region" description="Pro residues" evidence="1">
    <location>
        <begin position="35"/>
        <end position="46"/>
    </location>
</feature>
<dbReference type="AlphaFoldDB" id="A0A1T5BZV3"/>
<proteinExistence type="predicted"/>
<dbReference type="STRING" id="439228.SAMN06295920_103436"/>
<gene>
    <name evidence="3" type="ORF">SAMN06295920_103436</name>
</gene>
<dbReference type="OrthoDB" id="7585798at2"/>
<feature type="region of interest" description="Disordered" evidence="1">
    <location>
        <begin position="67"/>
        <end position="104"/>
    </location>
</feature>